<dbReference type="Pfam" id="PF00583">
    <property type="entry name" value="Acetyltransf_1"/>
    <property type="match status" value="1"/>
</dbReference>
<keyword evidence="2" id="KW-0808">Transferase</keyword>
<dbReference type="OrthoDB" id="948250at2"/>
<dbReference type="STRING" id="870242.cpu_19260"/>
<dbReference type="CDD" id="cd04301">
    <property type="entry name" value="NAT_SF"/>
    <property type="match status" value="1"/>
</dbReference>
<dbReference type="InterPro" id="IPR000182">
    <property type="entry name" value="GNAT_dom"/>
</dbReference>
<keyword evidence="3" id="KW-1185">Reference proteome</keyword>
<dbReference type="PANTHER" id="PTHR43415:SF3">
    <property type="entry name" value="GNAT-FAMILY ACETYLTRANSFERASE"/>
    <property type="match status" value="1"/>
</dbReference>
<dbReference type="InterPro" id="IPR016181">
    <property type="entry name" value="Acyl_CoA_acyltransferase"/>
</dbReference>
<organism evidence="2 3">
    <name type="scientific">Carboxydothermus pertinax</name>
    <dbReference type="NCBI Taxonomy" id="870242"/>
    <lineage>
        <taxon>Bacteria</taxon>
        <taxon>Bacillati</taxon>
        <taxon>Bacillota</taxon>
        <taxon>Clostridia</taxon>
        <taxon>Thermoanaerobacterales</taxon>
        <taxon>Thermoanaerobacteraceae</taxon>
        <taxon>Carboxydothermus</taxon>
    </lineage>
</organism>
<reference evidence="3" key="1">
    <citation type="submission" date="2016-12" db="EMBL/GenBank/DDBJ databases">
        <title>Draft Genome Sequences od Carboxydothermus pertinax and islandicus, Hydrogenogenic Carboxydotrophic Bacteria.</title>
        <authorList>
            <person name="Fukuyama Y."/>
            <person name="Ohmae K."/>
            <person name="Yoneda Y."/>
            <person name="Yoshida T."/>
            <person name="Sako Y."/>
        </authorList>
    </citation>
    <scope>NUCLEOTIDE SEQUENCE [LARGE SCALE GENOMIC DNA]</scope>
    <source>
        <strain evidence="3">Ug1</strain>
    </source>
</reference>
<evidence type="ECO:0000313" key="3">
    <source>
        <dbReference type="Proteomes" id="UP000187485"/>
    </source>
</evidence>
<dbReference type="EMBL" id="BDJK01000051">
    <property type="protein sequence ID" value="GAV23416.1"/>
    <property type="molecule type" value="Genomic_DNA"/>
</dbReference>
<evidence type="ECO:0000313" key="2">
    <source>
        <dbReference type="EMBL" id="GAV23416.1"/>
    </source>
</evidence>
<evidence type="ECO:0000259" key="1">
    <source>
        <dbReference type="PROSITE" id="PS51186"/>
    </source>
</evidence>
<name>A0A1L8CWW2_9THEO</name>
<dbReference type="GO" id="GO:0016747">
    <property type="term" value="F:acyltransferase activity, transferring groups other than amino-acyl groups"/>
    <property type="evidence" value="ECO:0007669"/>
    <property type="project" value="InterPro"/>
</dbReference>
<dbReference type="PANTHER" id="PTHR43415">
    <property type="entry name" value="SPERMIDINE N(1)-ACETYLTRANSFERASE"/>
    <property type="match status" value="1"/>
</dbReference>
<dbReference type="PROSITE" id="PS51186">
    <property type="entry name" value="GNAT"/>
    <property type="match status" value="1"/>
</dbReference>
<protein>
    <submittedName>
        <fullName evidence="2">N-acetyltransferase</fullName>
    </submittedName>
</protein>
<feature type="domain" description="N-acetyltransferase" evidence="1">
    <location>
        <begin position="11"/>
        <end position="176"/>
    </location>
</feature>
<dbReference type="Gene3D" id="3.40.630.30">
    <property type="match status" value="1"/>
</dbReference>
<dbReference type="SUPFAM" id="SSF55729">
    <property type="entry name" value="Acyl-CoA N-acyltransferases (Nat)"/>
    <property type="match status" value="1"/>
</dbReference>
<comment type="caution">
    <text evidence="2">The sequence shown here is derived from an EMBL/GenBank/DDBJ whole genome shotgun (WGS) entry which is preliminary data.</text>
</comment>
<accession>A0A1L8CWW2</accession>
<dbReference type="AlphaFoldDB" id="A0A1L8CWW2"/>
<dbReference type="Proteomes" id="UP000187485">
    <property type="component" value="Unassembled WGS sequence"/>
</dbReference>
<sequence>MEITLKSGQKVVIREVSLEDAEKLLNFYKKATNETNFLAYGPGEFNFKIEEEREFIKKQMQDKKSLMAVAEHRGRIVGSISFKPSVGTQFSHYGEMGIAVLKEFWGEGLGYTLISYLKKWAKDMGVRKINLNVRVDNKRAISLYEKAGFVYEGRISRHYLIDGVFYDSFIMGLEID</sequence>
<proteinExistence type="predicted"/>
<dbReference type="RefSeq" id="WP_075859837.1">
    <property type="nucleotide sequence ID" value="NZ_BDJK01000051.1"/>
</dbReference>
<gene>
    <name evidence="2" type="ORF">cpu_19260</name>
</gene>